<keyword evidence="2 5" id="KW-0238">DNA-binding</keyword>
<dbReference type="EMBL" id="JAPNUD010000176">
    <property type="protein sequence ID" value="MDA0646148.1"/>
    <property type="molecule type" value="Genomic_DNA"/>
</dbReference>
<evidence type="ECO:0000256" key="3">
    <source>
        <dbReference type="ARBA" id="ARBA00023163"/>
    </source>
</evidence>
<evidence type="ECO:0000313" key="6">
    <source>
        <dbReference type="Proteomes" id="UP001212498"/>
    </source>
</evidence>
<dbReference type="PANTHER" id="PTHR30146">
    <property type="entry name" value="LACI-RELATED TRANSCRIPTIONAL REPRESSOR"/>
    <property type="match status" value="1"/>
</dbReference>
<dbReference type="Proteomes" id="UP001212498">
    <property type="component" value="Unassembled WGS sequence"/>
</dbReference>
<evidence type="ECO:0000313" key="5">
    <source>
        <dbReference type="EMBL" id="MDA0646148.1"/>
    </source>
</evidence>
<dbReference type="SUPFAM" id="SSF53822">
    <property type="entry name" value="Periplasmic binding protein-like I"/>
    <property type="match status" value="1"/>
</dbReference>
<keyword evidence="6" id="KW-1185">Reference proteome</keyword>
<dbReference type="Pfam" id="PF00356">
    <property type="entry name" value="LacI"/>
    <property type="match status" value="1"/>
</dbReference>
<protein>
    <submittedName>
        <fullName evidence="5">LacI family DNA-binding transcriptional regulator</fullName>
    </submittedName>
</protein>
<proteinExistence type="predicted"/>
<comment type="caution">
    <text evidence="5">The sequence shown here is derived from an EMBL/GenBank/DDBJ whole genome shotgun (WGS) entry which is preliminary data.</text>
</comment>
<dbReference type="SMART" id="SM00354">
    <property type="entry name" value="HTH_LACI"/>
    <property type="match status" value="1"/>
</dbReference>
<evidence type="ECO:0000259" key="4">
    <source>
        <dbReference type="PROSITE" id="PS50932"/>
    </source>
</evidence>
<keyword evidence="1" id="KW-0805">Transcription regulation</keyword>
<dbReference type="InterPro" id="IPR000843">
    <property type="entry name" value="HTH_LacI"/>
</dbReference>
<gene>
    <name evidence="5" type="ORF">OUY24_36445</name>
</gene>
<dbReference type="InterPro" id="IPR046335">
    <property type="entry name" value="LacI/GalR-like_sensor"/>
</dbReference>
<dbReference type="Gene3D" id="3.40.50.2300">
    <property type="match status" value="2"/>
</dbReference>
<dbReference type="PROSITE" id="PS50932">
    <property type="entry name" value="HTH_LACI_2"/>
    <property type="match status" value="1"/>
</dbReference>
<organism evidence="5 6">
    <name type="scientific">Nonomuraea ferruginea</name>
    <dbReference type="NCBI Taxonomy" id="46174"/>
    <lineage>
        <taxon>Bacteria</taxon>
        <taxon>Bacillati</taxon>
        <taxon>Actinomycetota</taxon>
        <taxon>Actinomycetes</taxon>
        <taxon>Streptosporangiales</taxon>
        <taxon>Streptosporangiaceae</taxon>
        <taxon>Nonomuraea</taxon>
    </lineage>
</organism>
<evidence type="ECO:0000256" key="1">
    <source>
        <dbReference type="ARBA" id="ARBA00023015"/>
    </source>
</evidence>
<dbReference type="GO" id="GO:0003677">
    <property type="term" value="F:DNA binding"/>
    <property type="evidence" value="ECO:0007669"/>
    <property type="project" value="UniProtKB-KW"/>
</dbReference>
<dbReference type="PANTHER" id="PTHR30146:SF155">
    <property type="entry name" value="ALANINE RACEMASE"/>
    <property type="match status" value="1"/>
</dbReference>
<keyword evidence="3" id="KW-0804">Transcription</keyword>
<dbReference type="InterPro" id="IPR028082">
    <property type="entry name" value="Peripla_BP_I"/>
</dbReference>
<reference evidence="5 6" key="1">
    <citation type="submission" date="2022-11" db="EMBL/GenBank/DDBJ databases">
        <title>Nonomuraea corallina sp. nov., a new species of the genus Nonomuraea isolated from sea side sediment in Thai sea.</title>
        <authorList>
            <person name="Ngamcharungchit C."/>
            <person name="Matsumoto A."/>
            <person name="Suriyachadkun C."/>
            <person name="Panbangred W."/>
            <person name="Inahashi Y."/>
            <person name="Intra B."/>
        </authorList>
    </citation>
    <scope>NUCLEOTIDE SEQUENCE [LARGE SCALE GENOMIC DNA]</scope>
    <source>
        <strain evidence="5 6">DSM 43553</strain>
    </source>
</reference>
<name>A0ABT4T9F0_9ACTN</name>
<dbReference type="Gene3D" id="1.10.260.40">
    <property type="entry name" value="lambda repressor-like DNA-binding domains"/>
    <property type="match status" value="1"/>
</dbReference>
<dbReference type="Pfam" id="PF13377">
    <property type="entry name" value="Peripla_BP_3"/>
    <property type="match status" value="1"/>
</dbReference>
<dbReference type="CDD" id="cd01392">
    <property type="entry name" value="HTH_LacI"/>
    <property type="match status" value="1"/>
</dbReference>
<dbReference type="InterPro" id="IPR010982">
    <property type="entry name" value="Lambda_DNA-bd_dom_sf"/>
</dbReference>
<accession>A0ABT4T9F0</accession>
<evidence type="ECO:0000256" key="2">
    <source>
        <dbReference type="ARBA" id="ARBA00023125"/>
    </source>
</evidence>
<feature type="domain" description="HTH lacI-type" evidence="4">
    <location>
        <begin position="4"/>
        <end position="58"/>
    </location>
</feature>
<dbReference type="CDD" id="cd06267">
    <property type="entry name" value="PBP1_LacI_sugar_binding-like"/>
    <property type="match status" value="1"/>
</dbReference>
<dbReference type="SUPFAM" id="SSF47413">
    <property type="entry name" value="lambda repressor-like DNA-binding domains"/>
    <property type="match status" value="1"/>
</dbReference>
<sequence>MTRVTIADVALHAQVSRSAVSKVLRDAYGVSPSMRARVLAAIDELGYRPHVAARALRGHTSTLGVLLPDLRNPFFPDLVDGVVEEIAGTGYEVVISQGGRGPASESRAIHALIDQSVGGIVLVAPLSPQSDLEAIAATVPVVVLGRHDRSPRYDAVFDDDEVGAELVVEHLAGLGHRRIAHIAHRDSSRGEPATLLQAIRARAYERAMVRLGLGEHADIAWTTYTEEGGHKGVGELLSRPEPPTAIFAGADLAAIGALAALREAGLAVPDDVSVAGYDNSWLAALAHISLTSVDQSGVTMGRTAGRLLLERIGGRTASARISITPTLVPRRTTAAVS</sequence>
<dbReference type="RefSeq" id="WP_148031354.1">
    <property type="nucleotide sequence ID" value="NZ_BAABFD010000015.1"/>
</dbReference>